<organism evidence="5 6">
    <name type="scientific">Owenia fusiformis</name>
    <name type="common">Polychaete worm</name>
    <dbReference type="NCBI Taxonomy" id="6347"/>
    <lineage>
        <taxon>Eukaryota</taxon>
        <taxon>Metazoa</taxon>
        <taxon>Spiralia</taxon>
        <taxon>Lophotrochozoa</taxon>
        <taxon>Annelida</taxon>
        <taxon>Polychaeta</taxon>
        <taxon>Sedentaria</taxon>
        <taxon>Canalipalpata</taxon>
        <taxon>Sabellida</taxon>
        <taxon>Oweniida</taxon>
        <taxon>Oweniidae</taxon>
        <taxon>Owenia</taxon>
    </lineage>
</organism>
<gene>
    <name evidence="5" type="ORF">OFUS_LOCUS3290</name>
</gene>
<dbReference type="CDD" id="cd00033">
    <property type="entry name" value="CCP"/>
    <property type="match status" value="2"/>
</dbReference>
<feature type="disulfide bond" evidence="4">
    <location>
        <begin position="316"/>
        <end position="343"/>
    </location>
</feature>
<dbReference type="OrthoDB" id="6154955at2759"/>
<keyword evidence="4" id="KW-0768">Sushi</keyword>
<dbReference type="Gene3D" id="2.10.70.10">
    <property type="entry name" value="Complement Module, domain 1"/>
    <property type="match status" value="2"/>
</dbReference>
<protein>
    <submittedName>
        <fullName evidence="5">Uncharacterized protein</fullName>
    </submittedName>
</protein>
<dbReference type="InterPro" id="IPR000436">
    <property type="entry name" value="Sushi_SCR_CCP_dom"/>
</dbReference>
<keyword evidence="2" id="KW-0964">Secreted</keyword>
<dbReference type="InterPro" id="IPR035976">
    <property type="entry name" value="Sushi/SCR/CCP_sf"/>
</dbReference>
<evidence type="ECO:0000313" key="6">
    <source>
        <dbReference type="Proteomes" id="UP000749559"/>
    </source>
</evidence>
<dbReference type="SMART" id="SM00110">
    <property type="entry name" value="C1Q"/>
    <property type="match status" value="1"/>
</dbReference>
<comment type="caution">
    <text evidence="4">Lacks conserved residue(s) required for the propagation of feature annotation.</text>
</comment>
<dbReference type="Pfam" id="PF00084">
    <property type="entry name" value="Sushi"/>
    <property type="match status" value="2"/>
</dbReference>
<dbReference type="Gene3D" id="2.60.120.40">
    <property type="match status" value="1"/>
</dbReference>
<dbReference type="InterPro" id="IPR008983">
    <property type="entry name" value="Tumour_necrosis_fac-like_dom"/>
</dbReference>
<dbReference type="PROSITE" id="PS50923">
    <property type="entry name" value="SUSHI"/>
    <property type="match status" value="2"/>
</dbReference>
<evidence type="ECO:0000256" key="2">
    <source>
        <dbReference type="ARBA" id="ARBA00022525"/>
    </source>
</evidence>
<evidence type="ECO:0000313" key="5">
    <source>
        <dbReference type="EMBL" id="CAH1776070.1"/>
    </source>
</evidence>
<evidence type="ECO:0000256" key="3">
    <source>
        <dbReference type="ARBA" id="ARBA00023157"/>
    </source>
</evidence>
<name>A0A8J1XQS4_OWEFU</name>
<dbReference type="InterPro" id="IPR050392">
    <property type="entry name" value="Collagen/C1q_domain"/>
</dbReference>
<dbReference type="InterPro" id="IPR001073">
    <property type="entry name" value="C1q_dom"/>
</dbReference>
<dbReference type="PRINTS" id="PR00007">
    <property type="entry name" value="COMPLEMNTC1Q"/>
</dbReference>
<dbReference type="SMART" id="SM00032">
    <property type="entry name" value="CCP"/>
    <property type="match status" value="2"/>
</dbReference>
<comment type="subcellular location">
    <subcellularLocation>
        <location evidence="1">Secreted</location>
    </subcellularLocation>
</comment>
<dbReference type="Gene3D" id="2.60.120.1000">
    <property type="match status" value="1"/>
</dbReference>
<dbReference type="SUPFAM" id="SSF57535">
    <property type="entry name" value="Complement control module/SCR domain"/>
    <property type="match status" value="2"/>
</dbReference>
<dbReference type="Proteomes" id="UP000749559">
    <property type="component" value="Unassembled WGS sequence"/>
</dbReference>
<dbReference type="PANTHER" id="PTHR15427:SF33">
    <property type="entry name" value="COLLAGEN IV NC1 DOMAIN-CONTAINING PROTEIN"/>
    <property type="match status" value="1"/>
</dbReference>
<dbReference type="PANTHER" id="PTHR15427">
    <property type="entry name" value="EMILIN ELASTIN MICROFIBRIL INTERFACE-LOCATED PROTEIN ELASTIN MICROFIBRIL INTERFACER"/>
    <property type="match status" value="1"/>
</dbReference>
<comment type="caution">
    <text evidence="5">The sequence shown here is derived from an EMBL/GenBank/DDBJ whole genome shotgun (WGS) entry which is preliminary data.</text>
</comment>
<dbReference type="AlphaFoldDB" id="A0A8J1XQS4"/>
<dbReference type="GO" id="GO:0005581">
    <property type="term" value="C:collagen trimer"/>
    <property type="evidence" value="ECO:0007669"/>
    <property type="project" value="UniProtKB-KW"/>
</dbReference>
<keyword evidence="6" id="KW-1185">Reference proteome</keyword>
<accession>A0A8J1XQS4</accession>
<dbReference type="PROSITE" id="PS50871">
    <property type="entry name" value="C1Q"/>
    <property type="match status" value="1"/>
</dbReference>
<dbReference type="EMBL" id="CAIIXF020000001">
    <property type="protein sequence ID" value="CAH1776070.1"/>
    <property type="molecule type" value="Genomic_DNA"/>
</dbReference>
<proteinExistence type="predicted"/>
<keyword evidence="3 4" id="KW-1015">Disulfide bond</keyword>
<reference evidence="5" key="1">
    <citation type="submission" date="2022-03" db="EMBL/GenBank/DDBJ databases">
        <authorList>
            <person name="Martin C."/>
        </authorList>
    </citation>
    <scope>NUCLEOTIDE SEQUENCE</scope>
</reference>
<evidence type="ECO:0000256" key="4">
    <source>
        <dbReference type="PROSITE-ProRule" id="PRU00302"/>
    </source>
</evidence>
<dbReference type="SUPFAM" id="SSF49842">
    <property type="entry name" value="TNF-like"/>
    <property type="match status" value="1"/>
</dbReference>
<sequence length="538" mass="59320">MNRKVARFVFLVIYMISGVVIGADQDNGSEKLAEIYNDLKDSAPQPSLTRKTCSVWQAEGLESDHLLVNPNGDGAPLVVFCNMSTTPATMVLEHDHMDTKTIRGPRCNSVACVRSGTIVYFSASLDRLIELIGASRSCQQYVRYECYNSGMDFTRWMTHDDRVMSHWGSSFRETMNAEEKFWDLTTSGTNETFRPTTEGPTEGPTEGTTCGCSLRGNCVNGQLCNCNNGNNYDNRWYVDQGYLFSETSPAAAVDLPVKEVGFGRFPWSDSVGRYTIGPLTCKDKVRGCPKAPSFGNTVNDADKLGHMAGDVVNYTCSEGFINPVSPSLRCGYDGAWERKTIICERVNCGDPGNSATTNRTLDGTRYGDTVTYTCKQGYKYERGDMQRNCTASGTWTGEVMTCSPGMIAFSATSLQSYFGYSSSPVPFNNATVNVGGAYSTSRGVFTAPFEGLYHIDVHLATYSSNTCYAYIVVNGGRVRTIYVDPYSNNRQRGSSSVLLQLSEGHTVHIALEYYYNYYVTLGQESTFSGFLLQHGQQT</sequence>
<evidence type="ECO:0000256" key="1">
    <source>
        <dbReference type="ARBA" id="ARBA00004613"/>
    </source>
</evidence>
<dbReference type="Pfam" id="PF00386">
    <property type="entry name" value="C1q"/>
    <property type="match status" value="1"/>
</dbReference>